<evidence type="ECO:0000256" key="3">
    <source>
        <dbReference type="ARBA" id="ARBA00022583"/>
    </source>
</evidence>
<feature type="disulfide bond" evidence="13">
    <location>
        <begin position="458"/>
        <end position="473"/>
    </location>
</feature>
<evidence type="ECO:0000256" key="4">
    <source>
        <dbReference type="ARBA" id="ARBA00022692"/>
    </source>
</evidence>
<dbReference type="HOGENOM" id="CLU_478670_0_0_1"/>
<comment type="caution">
    <text evidence="13">Lacks conserved residue(s) required for the propagation of feature annotation.</text>
</comment>
<dbReference type="SMART" id="SM00192">
    <property type="entry name" value="LDLa"/>
    <property type="match status" value="7"/>
</dbReference>
<dbReference type="STRING" id="36166.T1GJ42"/>
<dbReference type="Pfam" id="PF00057">
    <property type="entry name" value="Ldl_recept_a"/>
    <property type="match status" value="5"/>
</dbReference>
<name>T1GJ42_MEGSC</name>
<feature type="disulfide bond" evidence="13">
    <location>
        <begin position="482"/>
        <end position="500"/>
    </location>
</feature>
<evidence type="ECO:0000256" key="7">
    <source>
        <dbReference type="ARBA" id="ARBA00022837"/>
    </source>
</evidence>
<keyword evidence="16" id="KW-1185">Reference proteome</keyword>
<feature type="disulfide bond" evidence="13">
    <location>
        <begin position="475"/>
        <end position="487"/>
    </location>
</feature>
<accession>T1GJ42</accession>
<dbReference type="OMA" id="CASACMA"/>
<reference evidence="16" key="1">
    <citation type="submission" date="2013-02" db="EMBL/GenBank/DDBJ databases">
        <authorList>
            <person name="Hughes D."/>
        </authorList>
    </citation>
    <scope>NUCLEOTIDE SEQUENCE</scope>
    <source>
        <strain>Durham</strain>
        <strain evidence="16">NC isolate 2 -- Noor lab</strain>
    </source>
</reference>
<evidence type="ECO:0000256" key="8">
    <source>
        <dbReference type="ARBA" id="ARBA00022989"/>
    </source>
</evidence>
<evidence type="ECO:0000256" key="14">
    <source>
        <dbReference type="PROSITE-ProRule" id="PRU00461"/>
    </source>
</evidence>
<feature type="repeat" description="LDL-receptor class B" evidence="14">
    <location>
        <begin position="61"/>
        <end position="103"/>
    </location>
</feature>
<keyword evidence="3" id="KW-0254">Endocytosis</keyword>
<keyword evidence="4" id="KW-0812">Transmembrane</keyword>
<evidence type="ECO:0000256" key="10">
    <source>
        <dbReference type="ARBA" id="ARBA00023157"/>
    </source>
</evidence>
<dbReference type="Gene3D" id="4.10.1220.10">
    <property type="entry name" value="EGF-type module"/>
    <property type="match status" value="1"/>
</dbReference>
<dbReference type="AlphaFoldDB" id="T1GJ42"/>
<dbReference type="EMBL" id="CAQQ02170886">
    <property type="status" value="NOT_ANNOTATED_CDS"/>
    <property type="molecule type" value="Genomic_DNA"/>
</dbReference>
<evidence type="ECO:0000313" key="16">
    <source>
        <dbReference type="Proteomes" id="UP000015102"/>
    </source>
</evidence>
<feature type="disulfide bond" evidence="13">
    <location>
        <begin position="546"/>
        <end position="561"/>
    </location>
</feature>
<dbReference type="SUPFAM" id="SSF63825">
    <property type="entry name" value="YWTD domain"/>
    <property type="match status" value="1"/>
</dbReference>
<dbReference type="EMBL" id="CAQQ02170885">
    <property type="status" value="NOT_ANNOTATED_CDS"/>
    <property type="molecule type" value="Genomic_DNA"/>
</dbReference>
<evidence type="ECO:0000256" key="13">
    <source>
        <dbReference type="PROSITE-ProRule" id="PRU00124"/>
    </source>
</evidence>
<feature type="disulfide bond" evidence="13">
    <location>
        <begin position="534"/>
        <end position="552"/>
    </location>
</feature>
<keyword evidence="5" id="KW-0732">Signal</keyword>
<dbReference type="PROSITE" id="PS51120">
    <property type="entry name" value="LDLRB"/>
    <property type="match status" value="1"/>
</dbReference>
<evidence type="ECO:0000256" key="12">
    <source>
        <dbReference type="ARBA" id="ARBA00023180"/>
    </source>
</evidence>
<dbReference type="GO" id="GO:0043235">
    <property type="term" value="C:receptor complex"/>
    <property type="evidence" value="ECO:0007669"/>
    <property type="project" value="TreeGrafter"/>
</dbReference>
<dbReference type="FunFam" id="4.10.400.10:FF:000034">
    <property type="entry name" value="Low-density lipoprotein receptor-related protein 2"/>
    <property type="match status" value="1"/>
</dbReference>
<feature type="disulfide bond" evidence="13">
    <location>
        <begin position="325"/>
        <end position="337"/>
    </location>
</feature>
<evidence type="ECO:0000256" key="2">
    <source>
        <dbReference type="ARBA" id="ARBA00022536"/>
    </source>
</evidence>
<evidence type="ECO:0000256" key="9">
    <source>
        <dbReference type="ARBA" id="ARBA00023136"/>
    </source>
</evidence>
<dbReference type="InterPro" id="IPR023415">
    <property type="entry name" value="LDLR_class-A_CS"/>
</dbReference>
<feature type="disulfide bond" evidence="13">
    <location>
        <begin position="527"/>
        <end position="539"/>
    </location>
</feature>
<evidence type="ECO:0000256" key="6">
    <source>
        <dbReference type="ARBA" id="ARBA00022737"/>
    </source>
</evidence>
<dbReference type="PANTHER" id="PTHR22722">
    <property type="entry name" value="LOW-DENSITY LIPOPROTEIN RECEPTOR-RELATED PROTEIN 2-RELATED"/>
    <property type="match status" value="1"/>
</dbReference>
<dbReference type="PROSITE" id="PS01209">
    <property type="entry name" value="LDLRA_1"/>
    <property type="match status" value="3"/>
</dbReference>
<dbReference type="InterPro" id="IPR000033">
    <property type="entry name" value="LDLR_classB_rpt"/>
</dbReference>
<keyword evidence="2" id="KW-0245">EGF-like domain</keyword>
<dbReference type="SUPFAM" id="SSF57424">
    <property type="entry name" value="LDL receptor-like module"/>
    <property type="match status" value="6"/>
</dbReference>
<dbReference type="FunFam" id="4.10.400.10:FF:000248">
    <property type="entry name" value="Uncharacterized protein, isoform B"/>
    <property type="match status" value="1"/>
</dbReference>
<evidence type="ECO:0000256" key="11">
    <source>
        <dbReference type="ARBA" id="ARBA00023170"/>
    </source>
</evidence>
<evidence type="ECO:0000313" key="15">
    <source>
        <dbReference type="EnsemblMetazoa" id="MESCA003483-PA"/>
    </source>
</evidence>
<keyword evidence="10 13" id="KW-1015">Disulfide bond</keyword>
<protein>
    <recommendedName>
        <fullName evidence="17">EGF-like domain-containing protein</fullName>
    </recommendedName>
</protein>
<dbReference type="PROSITE" id="PS50068">
    <property type="entry name" value="LDLRA_2"/>
    <property type="match status" value="6"/>
</dbReference>
<proteinExistence type="predicted"/>
<dbReference type="SMART" id="SM00135">
    <property type="entry name" value="LY"/>
    <property type="match status" value="4"/>
</dbReference>
<comment type="subcellular location">
    <subcellularLocation>
        <location evidence="1">Membrane</location>
        <topology evidence="1">Single-pass membrane protein</topology>
    </subcellularLocation>
</comment>
<keyword evidence="12" id="KW-0325">Glycoprotein</keyword>
<keyword evidence="7" id="KW-0106">Calcium</keyword>
<evidence type="ECO:0008006" key="17">
    <source>
        <dbReference type="Google" id="ProtNLM"/>
    </source>
</evidence>
<feature type="disulfide bond" evidence="13">
    <location>
        <begin position="382"/>
        <end position="397"/>
    </location>
</feature>
<keyword evidence="6" id="KW-0677">Repeat</keyword>
<dbReference type="CDD" id="cd00112">
    <property type="entry name" value="LDLa"/>
    <property type="match status" value="7"/>
</dbReference>
<sequence>MRLDKENGKKCIPVDQVLLFVMENQIRGIDLQQPNHHIIPTISQSSQGLGPYNIDFIVAKNQIYWSDVFLNEVKTAKLDSGKIETVMNTDLIKPYGFAVDWIANNIYVSSGNQKCNIYATGLDGQFVTLIHKDLGSVKSIVLDPANGVMYWAEQELQSNRSKCNYDGTNRVILSNMVPKHPFSMAIYGDLIFWTDWVLHAVLRANKYTGSDVIVLRNDIERPMGVSAIQSITQNCASNECKILNGGCEDVCLLNKDGTASCKCSRGYLAKDGRRCLDRNKETNCTLDQFRCTNGECIPFFLTCDGLPHCSDESDEDIHYCAIRECPKNFFMCNNHRCIPFNETCDGETQCGDWSDEGDTVCKCEGEKFQCKSGQCIPNKYVCDGITHCKDGTDEWNCTHKECPTGDAQYIHCENTTGCYLPSSRCDGIADCLDKSDEEGCAHITSISCKTDQFRQYLCDGDEDCSDGSDERNCTCPSDSFMCANGKCIMNRWKCDGWNDCIDGSDENFETCENHKCHTNAPPPMRNCSESEFRCSNGKCIKSAHRCDGEYHCEDHTDEFNCNITCNANEM</sequence>
<dbReference type="Proteomes" id="UP000015102">
    <property type="component" value="Unassembled WGS sequence"/>
</dbReference>
<dbReference type="GO" id="GO:0006897">
    <property type="term" value="P:endocytosis"/>
    <property type="evidence" value="ECO:0007669"/>
    <property type="project" value="UniProtKB-KW"/>
</dbReference>
<dbReference type="EMBL" id="CAQQ02170884">
    <property type="status" value="NOT_ANNOTATED_CDS"/>
    <property type="molecule type" value="Genomic_DNA"/>
</dbReference>
<keyword evidence="9" id="KW-0472">Membrane</keyword>
<dbReference type="InterPro" id="IPR036055">
    <property type="entry name" value="LDL_receptor-like_sf"/>
</dbReference>
<dbReference type="Gene3D" id="4.10.400.10">
    <property type="entry name" value="Low-density Lipoprotein Receptor"/>
    <property type="match status" value="6"/>
</dbReference>
<keyword evidence="11" id="KW-0675">Receptor</keyword>
<feature type="disulfide bond" evidence="13">
    <location>
        <begin position="363"/>
        <end position="375"/>
    </location>
</feature>
<keyword evidence="8" id="KW-1133">Transmembrane helix</keyword>
<evidence type="ECO:0000256" key="1">
    <source>
        <dbReference type="ARBA" id="ARBA00004167"/>
    </source>
</evidence>
<dbReference type="GO" id="GO:0005886">
    <property type="term" value="C:plasma membrane"/>
    <property type="evidence" value="ECO:0007669"/>
    <property type="project" value="TreeGrafter"/>
</dbReference>
<dbReference type="InterPro" id="IPR002172">
    <property type="entry name" value="LDrepeatLR_classA_rpt"/>
</dbReference>
<reference evidence="15" key="2">
    <citation type="submission" date="2015-06" db="UniProtKB">
        <authorList>
            <consortium name="EnsemblMetazoa"/>
        </authorList>
    </citation>
    <scope>IDENTIFICATION</scope>
</reference>
<dbReference type="PANTHER" id="PTHR22722:SF5">
    <property type="entry name" value="LOW-DENSITY LIPOPROTEIN RECEPTOR-RELATED PROTEIN 1B"/>
    <property type="match status" value="1"/>
</dbReference>
<organism evidence="15 16">
    <name type="scientific">Megaselia scalaris</name>
    <name type="common">Humpbacked fly</name>
    <name type="synonym">Phora scalaris</name>
    <dbReference type="NCBI Taxonomy" id="36166"/>
    <lineage>
        <taxon>Eukaryota</taxon>
        <taxon>Metazoa</taxon>
        <taxon>Ecdysozoa</taxon>
        <taxon>Arthropoda</taxon>
        <taxon>Hexapoda</taxon>
        <taxon>Insecta</taxon>
        <taxon>Pterygota</taxon>
        <taxon>Neoptera</taxon>
        <taxon>Endopterygota</taxon>
        <taxon>Diptera</taxon>
        <taxon>Brachycera</taxon>
        <taxon>Muscomorpha</taxon>
        <taxon>Platypezoidea</taxon>
        <taxon>Phoridae</taxon>
        <taxon>Megaseliini</taxon>
        <taxon>Megaselia</taxon>
    </lineage>
</organism>
<feature type="disulfide bond" evidence="13">
    <location>
        <begin position="370"/>
        <end position="388"/>
    </location>
</feature>
<evidence type="ECO:0000256" key="5">
    <source>
        <dbReference type="ARBA" id="ARBA00022729"/>
    </source>
</evidence>
<dbReference type="Gene3D" id="2.120.10.30">
    <property type="entry name" value="TolB, C-terminal domain"/>
    <property type="match status" value="2"/>
</dbReference>
<dbReference type="InterPro" id="IPR051221">
    <property type="entry name" value="LDLR-related"/>
</dbReference>
<dbReference type="PRINTS" id="PR00261">
    <property type="entry name" value="LDLRECEPTOR"/>
</dbReference>
<feature type="disulfide bond" evidence="13">
    <location>
        <begin position="332"/>
        <end position="350"/>
    </location>
</feature>
<feature type="disulfide bond" evidence="13">
    <location>
        <begin position="291"/>
        <end position="309"/>
    </location>
</feature>
<dbReference type="Pfam" id="PF00058">
    <property type="entry name" value="Ldl_recept_b"/>
    <property type="match status" value="1"/>
</dbReference>
<feature type="disulfide bond" evidence="13">
    <location>
        <begin position="284"/>
        <end position="296"/>
    </location>
</feature>
<dbReference type="EnsemblMetazoa" id="MESCA003483-RA">
    <property type="protein sequence ID" value="MESCA003483-PA"/>
    <property type="gene ID" value="MESCA003483"/>
</dbReference>
<dbReference type="InterPro" id="IPR011042">
    <property type="entry name" value="6-blade_b-propeller_TolB-like"/>
</dbReference>